<keyword evidence="1" id="KW-0040">ANK repeat</keyword>
<dbReference type="Gramene" id="PHT92929">
    <property type="protein sequence ID" value="PHT92929"/>
    <property type="gene ID" value="T459_00811"/>
</dbReference>
<organism evidence="2 3">
    <name type="scientific">Capsicum annuum</name>
    <name type="common">Capsicum pepper</name>
    <dbReference type="NCBI Taxonomy" id="4072"/>
    <lineage>
        <taxon>Eukaryota</taxon>
        <taxon>Viridiplantae</taxon>
        <taxon>Streptophyta</taxon>
        <taxon>Embryophyta</taxon>
        <taxon>Tracheophyta</taxon>
        <taxon>Spermatophyta</taxon>
        <taxon>Magnoliopsida</taxon>
        <taxon>eudicotyledons</taxon>
        <taxon>Gunneridae</taxon>
        <taxon>Pentapetalae</taxon>
        <taxon>asterids</taxon>
        <taxon>lamiids</taxon>
        <taxon>Solanales</taxon>
        <taxon>Solanaceae</taxon>
        <taxon>Solanoideae</taxon>
        <taxon>Capsiceae</taxon>
        <taxon>Capsicum</taxon>
    </lineage>
</organism>
<evidence type="ECO:0000256" key="1">
    <source>
        <dbReference type="PROSITE-ProRule" id="PRU00023"/>
    </source>
</evidence>
<feature type="repeat" description="ANK" evidence="1">
    <location>
        <begin position="64"/>
        <end position="96"/>
    </location>
</feature>
<dbReference type="PANTHER" id="PTHR24177">
    <property type="entry name" value="CASKIN"/>
    <property type="match status" value="1"/>
</dbReference>
<evidence type="ECO:0000313" key="3">
    <source>
        <dbReference type="Proteomes" id="UP000222542"/>
    </source>
</evidence>
<dbReference type="PANTHER" id="PTHR24177:SF365">
    <property type="entry name" value="ANKYRIN REPEAT-CONTAINING PROTEIN NPR4-LIKE ISOFORM X1"/>
    <property type="match status" value="1"/>
</dbReference>
<feature type="repeat" description="ANK" evidence="1">
    <location>
        <begin position="98"/>
        <end position="130"/>
    </location>
</feature>
<evidence type="ECO:0000313" key="2">
    <source>
        <dbReference type="EMBL" id="PHT92929.1"/>
    </source>
</evidence>
<keyword evidence="3" id="KW-1185">Reference proteome</keyword>
<dbReference type="Gene3D" id="1.25.40.20">
    <property type="entry name" value="Ankyrin repeat-containing domain"/>
    <property type="match status" value="2"/>
</dbReference>
<dbReference type="PROSITE" id="PS50088">
    <property type="entry name" value="ANK_REPEAT"/>
    <property type="match status" value="2"/>
</dbReference>
<dbReference type="SMART" id="SM00248">
    <property type="entry name" value="ANK"/>
    <property type="match status" value="6"/>
</dbReference>
<dbReference type="AlphaFoldDB" id="A0A2G3AFC3"/>
<sequence length="430" mass="48515">MFNYSSSSEECVALVKEKGLINVNQGGDTVLHFLAIKGDVCAFRALVEQGLVSIEALRIKNNVKGHTALHEAVRYGHKDIAEIMLMQDRDLVFMGDYAGETPLYVAAKFRKDEVFRLLEDCGSDCFAKRNDGRTVLHAAIDGEHYRLPWLREVDRIKRKHRLALILAKRLISKEDWSCYALSSSSSMASPMNPLIQATMLGNTEMIKAILTAFPEVADSLDENGRNILHIAVERKNLHLLKKKLFFKDSMLTEVDKNGNTILHFASCVGFPFSYSSPAASMQESTTVDRVVSDFPVLEIADQMSRDVYWFKEELTIKSLHYPVEQHVKLDCLPHLRYRENFDGKTADELFEENQSLAPEKRGSKGVSGYDEQYHSSCSPLLHSDESRRIKTEDKVDFCLQIPDKPGQWCCATAFGEVCGFPTAHECEATC</sequence>
<dbReference type="Pfam" id="PF12796">
    <property type="entry name" value="Ank_2"/>
    <property type="match status" value="2"/>
</dbReference>
<proteinExistence type="predicted"/>
<gene>
    <name evidence="2" type="ORF">T459_00811</name>
</gene>
<protein>
    <submittedName>
        <fullName evidence="2">Uncharacterized protein</fullName>
    </submittedName>
</protein>
<comment type="caution">
    <text evidence="2">The sequence shown here is derived from an EMBL/GenBank/DDBJ whole genome shotgun (WGS) entry which is preliminary data.</text>
</comment>
<reference evidence="2 3" key="1">
    <citation type="journal article" date="2014" name="Nat. Genet.">
        <title>Genome sequence of the hot pepper provides insights into the evolution of pungency in Capsicum species.</title>
        <authorList>
            <person name="Kim S."/>
            <person name="Park M."/>
            <person name="Yeom S.I."/>
            <person name="Kim Y.M."/>
            <person name="Lee J.M."/>
            <person name="Lee H.A."/>
            <person name="Seo E."/>
            <person name="Choi J."/>
            <person name="Cheong K."/>
            <person name="Kim K.T."/>
            <person name="Jung K."/>
            <person name="Lee G.W."/>
            <person name="Oh S.K."/>
            <person name="Bae C."/>
            <person name="Kim S.B."/>
            <person name="Lee H.Y."/>
            <person name="Kim S.Y."/>
            <person name="Kim M.S."/>
            <person name="Kang B.C."/>
            <person name="Jo Y.D."/>
            <person name="Yang H.B."/>
            <person name="Jeong H.J."/>
            <person name="Kang W.H."/>
            <person name="Kwon J.K."/>
            <person name="Shin C."/>
            <person name="Lim J.Y."/>
            <person name="Park J.H."/>
            <person name="Huh J.H."/>
            <person name="Kim J.S."/>
            <person name="Kim B.D."/>
            <person name="Cohen O."/>
            <person name="Paran I."/>
            <person name="Suh M.C."/>
            <person name="Lee S.B."/>
            <person name="Kim Y.K."/>
            <person name="Shin Y."/>
            <person name="Noh S.J."/>
            <person name="Park J."/>
            <person name="Seo Y.S."/>
            <person name="Kwon S.Y."/>
            <person name="Kim H.A."/>
            <person name="Park J.M."/>
            <person name="Kim H.J."/>
            <person name="Choi S.B."/>
            <person name="Bosland P.W."/>
            <person name="Reeves G."/>
            <person name="Jo S.H."/>
            <person name="Lee B.W."/>
            <person name="Cho H.T."/>
            <person name="Choi H.S."/>
            <person name="Lee M.S."/>
            <person name="Yu Y."/>
            <person name="Do Choi Y."/>
            <person name="Park B.S."/>
            <person name="van Deynze A."/>
            <person name="Ashrafi H."/>
            <person name="Hill T."/>
            <person name="Kim W.T."/>
            <person name="Pai H.S."/>
            <person name="Ahn H.K."/>
            <person name="Yeam I."/>
            <person name="Giovannoni J.J."/>
            <person name="Rose J.K."/>
            <person name="Sorensen I."/>
            <person name="Lee S.J."/>
            <person name="Kim R.W."/>
            <person name="Choi I.Y."/>
            <person name="Choi B.S."/>
            <person name="Lim J.S."/>
            <person name="Lee Y.H."/>
            <person name="Choi D."/>
        </authorList>
    </citation>
    <scope>NUCLEOTIDE SEQUENCE [LARGE SCALE GENOMIC DNA]</scope>
    <source>
        <strain evidence="3">cv. CM334</strain>
    </source>
</reference>
<dbReference type="SUPFAM" id="SSF48403">
    <property type="entry name" value="Ankyrin repeat"/>
    <property type="match status" value="1"/>
</dbReference>
<accession>A0A2G3AFC3</accession>
<dbReference type="EMBL" id="AYRZ02000001">
    <property type="protein sequence ID" value="PHT92929.1"/>
    <property type="molecule type" value="Genomic_DNA"/>
</dbReference>
<dbReference type="InterPro" id="IPR036770">
    <property type="entry name" value="Ankyrin_rpt-contain_sf"/>
</dbReference>
<reference evidence="2 3" key="2">
    <citation type="journal article" date="2017" name="Genome Biol.">
        <title>New reference genome sequences of hot pepper reveal the massive evolution of plant disease-resistance genes by retroduplication.</title>
        <authorList>
            <person name="Kim S."/>
            <person name="Park J."/>
            <person name="Yeom S.I."/>
            <person name="Kim Y.M."/>
            <person name="Seo E."/>
            <person name="Kim K.T."/>
            <person name="Kim M.S."/>
            <person name="Lee J.M."/>
            <person name="Cheong K."/>
            <person name="Shin H.S."/>
            <person name="Kim S.B."/>
            <person name="Han K."/>
            <person name="Lee J."/>
            <person name="Park M."/>
            <person name="Lee H.A."/>
            <person name="Lee H.Y."/>
            <person name="Lee Y."/>
            <person name="Oh S."/>
            <person name="Lee J.H."/>
            <person name="Choi E."/>
            <person name="Choi E."/>
            <person name="Lee S.E."/>
            <person name="Jeon J."/>
            <person name="Kim H."/>
            <person name="Choi G."/>
            <person name="Song H."/>
            <person name="Lee J."/>
            <person name="Lee S.C."/>
            <person name="Kwon J.K."/>
            <person name="Lee H.Y."/>
            <person name="Koo N."/>
            <person name="Hong Y."/>
            <person name="Kim R.W."/>
            <person name="Kang W.H."/>
            <person name="Huh J.H."/>
            <person name="Kang B.C."/>
            <person name="Yang T.J."/>
            <person name="Lee Y.H."/>
            <person name="Bennetzen J.L."/>
            <person name="Choi D."/>
        </authorList>
    </citation>
    <scope>NUCLEOTIDE SEQUENCE [LARGE SCALE GENOMIC DNA]</scope>
    <source>
        <strain evidence="3">cv. CM334</strain>
    </source>
</reference>
<dbReference type="InterPro" id="IPR002110">
    <property type="entry name" value="Ankyrin_rpt"/>
</dbReference>
<dbReference type="Proteomes" id="UP000222542">
    <property type="component" value="Unassembled WGS sequence"/>
</dbReference>
<name>A0A2G3AFC3_CAPAN</name>
<dbReference type="PROSITE" id="PS50297">
    <property type="entry name" value="ANK_REP_REGION"/>
    <property type="match status" value="2"/>
</dbReference>